<sequence length="208" mass="22294">MEIKSEQPSSYTANAAKTTKQAGVPSDTHVSEQAHTKKADDVQDSVAVTTKKQLNQSILQASMDVSLSAGNQPMVLLFKTAIEGVNKALEGQLGPNAIQHAYEDGLDVSPQATADRIVQMSTAFFDKYQASHPDLSTEDALSSFTKVISGGIDKGFKDARDILEGLNVLKEGNIASNIDATYDLVQKGLQAFVDNYKKPEQTKSDASA</sequence>
<dbReference type="Gene3D" id="1.10.132.90">
    <property type="match status" value="1"/>
</dbReference>
<dbReference type="Pfam" id="PF18433">
    <property type="entry name" value="DUF5610"/>
    <property type="match status" value="1"/>
</dbReference>
<organism evidence="3 4">
    <name type="scientific">Methylobacter tundripaludum</name>
    <dbReference type="NCBI Taxonomy" id="173365"/>
    <lineage>
        <taxon>Bacteria</taxon>
        <taxon>Pseudomonadati</taxon>
        <taxon>Pseudomonadota</taxon>
        <taxon>Gammaproteobacteria</taxon>
        <taxon>Methylococcales</taxon>
        <taxon>Methylococcaceae</taxon>
        <taxon>Methylobacter</taxon>
    </lineage>
</organism>
<evidence type="ECO:0000259" key="2">
    <source>
        <dbReference type="Pfam" id="PF18433"/>
    </source>
</evidence>
<feature type="region of interest" description="Disordered" evidence="1">
    <location>
        <begin position="1"/>
        <end position="44"/>
    </location>
</feature>
<name>A0A2S6HLF3_9GAMM</name>
<gene>
    <name evidence="3" type="ORF">B0F87_101707</name>
</gene>
<feature type="domain" description="DUF5610" evidence="2">
    <location>
        <begin position="71"/>
        <end position="192"/>
    </location>
</feature>
<evidence type="ECO:0000256" key="1">
    <source>
        <dbReference type="SAM" id="MobiDB-lite"/>
    </source>
</evidence>
<dbReference type="InterPro" id="IPR041651">
    <property type="entry name" value="DUF5610"/>
</dbReference>
<evidence type="ECO:0000313" key="4">
    <source>
        <dbReference type="Proteomes" id="UP000240010"/>
    </source>
</evidence>
<protein>
    <recommendedName>
        <fullName evidence="2">DUF5610 domain-containing protein</fullName>
    </recommendedName>
</protein>
<accession>A0A2S6HLF3</accession>
<dbReference type="RefSeq" id="WP_104427645.1">
    <property type="nucleotide sequence ID" value="NZ_PTIZ01000001.1"/>
</dbReference>
<dbReference type="EMBL" id="PTIZ01000001">
    <property type="protein sequence ID" value="PPK78325.1"/>
    <property type="molecule type" value="Genomic_DNA"/>
</dbReference>
<dbReference type="Proteomes" id="UP000240010">
    <property type="component" value="Unassembled WGS sequence"/>
</dbReference>
<feature type="compositionally biased region" description="Basic and acidic residues" evidence="1">
    <location>
        <begin position="29"/>
        <end position="41"/>
    </location>
</feature>
<feature type="compositionally biased region" description="Polar residues" evidence="1">
    <location>
        <begin position="1"/>
        <end position="21"/>
    </location>
</feature>
<comment type="caution">
    <text evidence="3">The sequence shown here is derived from an EMBL/GenBank/DDBJ whole genome shotgun (WGS) entry which is preliminary data.</text>
</comment>
<evidence type="ECO:0000313" key="3">
    <source>
        <dbReference type="EMBL" id="PPK78325.1"/>
    </source>
</evidence>
<proteinExistence type="predicted"/>
<dbReference type="AlphaFoldDB" id="A0A2S6HLF3"/>
<reference evidence="3 4" key="1">
    <citation type="submission" date="2018-02" db="EMBL/GenBank/DDBJ databases">
        <title>Subsurface microbial communities from deep shales in Ohio and West Virginia, USA.</title>
        <authorList>
            <person name="Wrighton K."/>
        </authorList>
    </citation>
    <scope>NUCLEOTIDE SEQUENCE [LARGE SCALE GENOMIC DNA]</scope>
    <source>
        <strain evidence="3 4">OWC-DMM</strain>
    </source>
</reference>